<name>A0A1N6NCA2_9RHOO</name>
<dbReference type="Proteomes" id="UP000186819">
    <property type="component" value="Unassembled WGS sequence"/>
</dbReference>
<dbReference type="RefSeq" id="WP_076600258.1">
    <property type="nucleotide sequence ID" value="NZ_FTMD01000001.1"/>
</dbReference>
<evidence type="ECO:0000313" key="2">
    <source>
        <dbReference type="Proteomes" id="UP000186819"/>
    </source>
</evidence>
<dbReference type="Pfam" id="PF13997">
    <property type="entry name" value="YqjK"/>
    <property type="match status" value="1"/>
</dbReference>
<proteinExistence type="predicted"/>
<dbReference type="InterPro" id="IPR025612">
    <property type="entry name" value="YqjK"/>
</dbReference>
<sequence>MNPRQIELALQKQRLQFAAARQRAAFVAGLERIDSVLDVVDRVRDQARGLRDHVPLLSVLAFAIVLIRPRQALRVARRAWFGWMIYRRLGRSLEPLVGFLRRFAA</sequence>
<dbReference type="STRING" id="34027.SAMN05421829_101228"/>
<keyword evidence="2" id="KW-1185">Reference proteome</keyword>
<accession>A0A1N6NCA2</accession>
<gene>
    <name evidence="1" type="ORF">SAMN05421829_101228</name>
</gene>
<dbReference type="OrthoDB" id="9181654at2"/>
<reference evidence="2" key="1">
    <citation type="submission" date="2017-01" db="EMBL/GenBank/DDBJ databases">
        <authorList>
            <person name="Varghese N."/>
            <person name="Submissions S."/>
        </authorList>
    </citation>
    <scope>NUCLEOTIDE SEQUENCE [LARGE SCALE GENOMIC DNA]</scope>
    <source>
        <strain evidence="2">ATCC 51758</strain>
    </source>
</reference>
<evidence type="ECO:0000313" key="1">
    <source>
        <dbReference type="EMBL" id="SIP89676.1"/>
    </source>
</evidence>
<dbReference type="AlphaFoldDB" id="A0A1N6NCA2"/>
<dbReference type="EMBL" id="FTMD01000001">
    <property type="protein sequence ID" value="SIP89676.1"/>
    <property type="molecule type" value="Genomic_DNA"/>
</dbReference>
<organism evidence="1 2">
    <name type="scientific">Aromatoleum tolulyticum</name>
    <dbReference type="NCBI Taxonomy" id="34027"/>
    <lineage>
        <taxon>Bacteria</taxon>
        <taxon>Pseudomonadati</taxon>
        <taxon>Pseudomonadota</taxon>
        <taxon>Betaproteobacteria</taxon>
        <taxon>Rhodocyclales</taxon>
        <taxon>Rhodocyclaceae</taxon>
        <taxon>Aromatoleum</taxon>
    </lineage>
</organism>
<protein>
    <submittedName>
        <fullName evidence="1">YqjK-like protein</fullName>
    </submittedName>
</protein>